<feature type="transmembrane region" description="Helical" evidence="12">
    <location>
        <begin position="73"/>
        <end position="94"/>
    </location>
</feature>
<evidence type="ECO:0000313" key="16">
    <source>
        <dbReference type="Proteomes" id="UP000426265"/>
    </source>
</evidence>
<evidence type="ECO:0000256" key="2">
    <source>
        <dbReference type="ARBA" id="ARBA00007577"/>
    </source>
</evidence>
<feature type="transmembrane region" description="Helical" evidence="12">
    <location>
        <begin position="171"/>
        <end position="192"/>
    </location>
</feature>
<dbReference type="InterPro" id="IPR017871">
    <property type="entry name" value="ABC_transporter-like_CS"/>
</dbReference>
<feature type="transmembrane region" description="Helical" evidence="12">
    <location>
        <begin position="661"/>
        <end position="683"/>
    </location>
</feature>
<dbReference type="Gene3D" id="1.20.1560.10">
    <property type="entry name" value="ABC transporter type 1, transmembrane domain"/>
    <property type="match status" value="1"/>
</dbReference>
<keyword evidence="3" id="KW-0813">Transport</keyword>
<dbReference type="EMBL" id="CACRSJ010000109">
    <property type="protein sequence ID" value="VYS61538.1"/>
    <property type="molecule type" value="Genomic_DNA"/>
</dbReference>
<dbReference type="CDD" id="cd03249">
    <property type="entry name" value="ABC_MTABC3_MDL1_MDL2"/>
    <property type="match status" value="2"/>
</dbReference>
<dbReference type="InterPro" id="IPR003439">
    <property type="entry name" value="ABC_transporter-like_ATP-bd"/>
</dbReference>
<keyword evidence="10" id="KW-0325">Glycoprotein</keyword>
<feature type="transmembrane region" description="Helical" evidence="12">
    <location>
        <begin position="789"/>
        <end position="819"/>
    </location>
</feature>
<feature type="region of interest" description="Disordered" evidence="11">
    <location>
        <begin position="594"/>
        <end position="614"/>
    </location>
</feature>
<dbReference type="PROSITE" id="PS50929">
    <property type="entry name" value="ABC_TM1F"/>
    <property type="match status" value="2"/>
</dbReference>
<dbReference type="CDD" id="cd18578">
    <property type="entry name" value="ABC_6TM_Pgp_ABCB1_D2_like"/>
    <property type="match status" value="1"/>
</dbReference>
<feature type="domain" description="ABC transporter" evidence="13">
    <location>
        <begin position="348"/>
        <end position="584"/>
    </location>
</feature>
<dbReference type="GO" id="GO:0005886">
    <property type="term" value="C:plasma membrane"/>
    <property type="evidence" value="ECO:0007669"/>
    <property type="project" value="UniProtKB-SubCell"/>
</dbReference>
<dbReference type="AlphaFoldDB" id="A0A654FKZ6"/>
<dbReference type="Pfam" id="PF00005">
    <property type="entry name" value="ABC_tran"/>
    <property type="match status" value="2"/>
</dbReference>
<keyword evidence="6" id="KW-0547">Nucleotide-binding</keyword>
<reference evidence="15 16" key="1">
    <citation type="submission" date="2019-11" db="EMBL/GenBank/DDBJ databases">
        <authorList>
            <person name="Jiao W.-B."/>
            <person name="Schneeberger K."/>
        </authorList>
    </citation>
    <scope>NUCLEOTIDE SEQUENCE [LARGE SCALE GENOMIC DNA]</scope>
    <source>
        <strain evidence="16">cv. An-1</strain>
    </source>
</reference>
<dbReference type="InterPro" id="IPR003593">
    <property type="entry name" value="AAA+_ATPase"/>
</dbReference>
<dbReference type="FunFam" id="1.20.1560.10:FF:000044">
    <property type="entry name" value="ABC transporter B family member 9"/>
    <property type="match status" value="1"/>
</dbReference>
<feature type="transmembrane region" description="Helical" evidence="12">
    <location>
        <begin position="149"/>
        <end position="165"/>
    </location>
</feature>
<sequence length="1229" mass="133112">MEEKTKTVPFYKLFSFSDSTDVLLMIVGSIGAIGNGVGFPLMTLLFGDLIDSIGQNQSNKDIVEIVSKVCLKFVYLGLGTLGAAFLQVACWMITGERQAARIRSLYLKTILRQDIGFFDVETSTGEVVGRMSGDTVLILEAMGEKVGKFIQLIATFVGGFVLAFVKGWLLTLVMLVSIPLLAIAGAAMPIIVTRASSREQAAYAKASTVVEQTLGSIRTVASFTGEKQAMKSYREFINLAYRASVKQGFSMGLGLGVVFFVFFCSYALAIWFGGEMILKKGYTGGEVVNVMVTVVASSMSLGQTTPCLTAFAAGKAAAYKMFETIERKPSIDAFDLNGKVLEDIRGEIELRDVCFSYPARPMEEVFGGFSLLIPSGATAALVGESGSGKSSVISLIERFYDPSSGSVLIDGVNLKEFQLKWIRGKIGLVSQEPVLFSSSIMENIGYGKENATVEEIQAAAKLANAANFIDKLPRGLETLVGEHGTQLSGGQKQRIAIARAILKDPRILLLDEATSALDAESERVVQEALDRVMMSRTTVIVAHRLSTVRNADMIAVIHRGKIVEEGSHSELLKDHEGAYAQLIRLQKIKKEPKRLESSNELRDRSINRGSSRNIRTRVHDDDSVSVLGLLGRQENTEISREQSRNVSITRIAALNKPETTILILGTLLGAVNGTIFPIFGILFAKVIEAFFKPPHDMKRDSRFWSMIFVLLGVASLIVYPMHTYLFAVAGGRLIQRIRVMCFEKVVHMEVGWFDDPENSSGTIGSRLSADAALIKTLVGDSLSLSVKNAAAAVSGLIIAFTASWKLAVIILVMIPLIGINGYLQIKFIKGFTADAKAKYEEASQVANDAVGSIRTVASFCAEEKVMEMYKKRCEDTIKSGIKQGLISGLGFGLSFLILYSVYGACFYAGARLVKAGKANFNDVFQVFLALTMTAIGISQASSFAPDSSKAKGAAASIFGIIDGKSMIDSRDESGLVLENVKGDIELCHISFTYQTRPDVQIFRDLCFAIRAGQTVALVGESGSGKSTVISLLQRFYDPDSGHITLDRVELKKLQLKWVRQQMGLVGQEPVLFNDTIRSNIAYGKGGDEASEAEIIAAAELANAHGFISSIQQGYDTVVGERGIQLSGGQKQRVAIARAIVKEPKILLLDEATSALDAESERVVQDALDRVMVNRTTVVVAHRLSTIKNADVIAVVKNGVIVEKGTHETLINIEGGVYASLVQLHISASS</sequence>
<dbReference type="GO" id="GO:0140359">
    <property type="term" value="F:ABC-type transporter activity"/>
    <property type="evidence" value="ECO:0007669"/>
    <property type="project" value="InterPro"/>
</dbReference>
<dbReference type="InterPro" id="IPR036640">
    <property type="entry name" value="ABC1_TM_sf"/>
</dbReference>
<feature type="compositionally biased region" description="Basic and acidic residues" evidence="11">
    <location>
        <begin position="594"/>
        <end position="606"/>
    </location>
</feature>
<feature type="transmembrane region" description="Helical" evidence="12">
    <location>
        <begin position="21"/>
        <end position="46"/>
    </location>
</feature>
<feature type="domain" description="ABC transmembrane type-1" evidence="14">
    <location>
        <begin position="26"/>
        <end position="313"/>
    </location>
</feature>
<feature type="transmembrane region" description="Helical" evidence="12">
    <location>
        <begin position="703"/>
        <end position="722"/>
    </location>
</feature>
<dbReference type="SUPFAM" id="SSF52540">
    <property type="entry name" value="P-loop containing nucleoside triphosphate hydrolases"/>
    <property type="match status" value="2"/>
</dbReference>
<gene>
    <name evidence="15" type="ORF">AN1_LOCUS16968</name>
</gene>
<comment type="subcellular location">
    <subcellularLocation>
        <location evidence="1">Cell membrane</location>
        <topology evidence="1">Multi-pass membrane protein</topology>
    </subcellularLocation>
</comment>
<dbReference type="SUPFAM" id="SSF90123">
    <property type="entry name" value="ABC transporter transmembrane region"/>
    <property type="match status" value="2"/>
</dbReference>
<dbReference type="SMART" id="SM00382">
    <property type="entry name" value="AAA"/>
    <property type="match status" value="2"/>
</dbReference>
<evidence type="ECO:0000256" key="6">
    <source>
        <dbReference type="ARBA" id="ARBA00022741"/>
    </source>
</evidence>
<evidence type="ECO:0000256" key="7">
    <source>
        <dbReference type="ARBA" id="ARBA00022840"/>
    </source>
</evidence>
<organism evidence="15 16">
    <name type="scientific">Arabidopsis thaliana</name>
    <name type="common">Mouse-ear cress</name>
    <dbReference type="NCBI Taxonomy" id="3702"/>
    <lineage>
        <taxon>Eukaryota</taxon>
        <taxon>Viridiplantae</taxon>
        <taxon>Streptophyta</taxon>
        <taxon>Embryophyta</taxon>
        <taxon>Tracheophyta</taxon>
        <taxon>Spermatophyta</taxon>
        <taxon>Magnoliopsida</taxon>
        <taxon>eudicotyledons</taxon>
        <taxon>Gunneridae</taxon>
        <taxon>Pentapetalae</taxon>
        <taxon>rosids</taxon>
        <taxon>malvids</taxon>
        <taxon>Brassicales</taxon>
        <taxon>Brassicaceae</taxon>
        <taxon>Camelineae</taxon>
        <taxon>Arabidopsis</taxon>
    </lineage>
</organism>
<dbReference type="ExpressionAtlas" id="A0A654FKZ6">
    <property type="expression patterns" value="baseline and differential"/>
</dbReference>
<evidence type="ECO:0000256" key="3">
    <source>
        <dbReference type="ARBA" id="ARBA00022448"/>
    </source>
</evidence>
<keyword evidence="9 12" id="KW-0472">Membrane</keyword>
<evidence type="ECO:0000256" key="4">
    <source>
        <dbReference type="ARBA" id="ARBA00022692"/>
    </source>
</evidence>
<feature type="transmembrane region" description="Helical" evidence="12">
    <location>
        <begin position="252"/>
        <end position="272"/>
    </location>
</feature>
<evidence type="ECO:0000313" key="15">
    <source>
        <dbReference type="EMBL" id="VYS61538.1"/>
    </source>
</evidence>
<feature type="transmembrane region" description="Helical" evidence="12">
    <location>
        <begin position="885"/>
        <end position="910"/>
    </location>
</feature>
<keyword evidence="8 12" id="KW-1133">Transmembrane helix</keyword>
<dbReference type="FunFam" id="3.40.50.300:FF:000066">
    <property type="entry name" value="ABC transporter B family member 1"/>
    <property type="match status" value="2"/>
</dbReference>
<keyword evidence="7" id="KW-0067">ATP-binding</keyword>
<name>A0A654FKZ6_ARATH</name>
<evidence type="ECO:0000256" key="5">
    <source>
        <dbReference type="ARBA" id="ARBA00022737"/>
    </source>
</evidence>
<dbReference type="PROSITE" id="PS50893">
    <property type="entry name" value="ABC_TRANSPORTER_2"/>
    <property type="match status" value="2"/>
</dbReference>
<evidence type="ECO:0000259" key="13">
    <source>
        <dbReference type="PROSITE" id="PS50893"/>
    </source>
</evidence>
<dbReference type="PANTHER" id="PTHR43394">
    <property type="entry name" value="ATP-DEPENDENT PERMEASE MDL1, MITOCHONDRIAL"/>
    <property type="match status" value="1"/>
</dbReference>
<feature type="domain" description="ABC transporter" evidence="13">
    <location>
        <begin position="984"/>
        <end position="1222"/>
    </location>
</feature>
<comment type="similarity">
    <text evidence="2">Belongs to the ABC transporter superfamily. ABCB family. Multidrug resistance exporter (TC 3.A.1.201) subfamily.</text>
</comment>
<dbReference type="PROSITE" id="PS00211">
    <property type="entry name" value="ABC_TRANSPORTER_1"/>
    <property type="match status" value="2"/>
</dbReference>
<dbReference type="FunFam" id="1.20.1560.10:FF:000009">
    <property type="entry name" value="ABC transporter B family member 1"/>
    <property type="match status" value="1"/>
</dbReference>
<dbReference type="PANTHER" id="PTHR43394:SF16">
    <property type="entry name" value="ABC TRANSPORTER B FAMILY MEMBER 4-LIKE ISOFORM X1"/>
    <property type="match status" value="1"/>
</dbReference>
<evidence type="ECO:0000256" key="1">
    <source>
        <dbReference type="ARBA" id="ARBA00004651"/>
    </source>
</evidence>
<dbReference type="GO" id="GO:0010328">
    <property type="term" value="F:auxin influx transmembrane transporter activity"/>
    <property type="evidence" value="ECO:0007669"/>
    <property type="project" value="UniProtKB-ARBA"/>
</dbReference>
<protein>
    <submittedName>
        <fullName evidence="15">Uncharacterized protein</fullName>
    </submittedName>
</protein>
<dbReference type="InterPro" id="IPR039421">
    <property type="entry name" value="Type_1_exporter"/>
</dbReference>
<feature type="domain" description="ABC transmembrane type-1" evidence="14">
    <location>
        <begin position="663"/>
        <end position="949"/>
    </location>
</feature>
<dbReference type="CDD" id="cd18577">
    <property type="entry name" value="ABC_6TM_Pgp_ABCB1_D1_like"/>
    <property type="match status" value="1"/>
</dbReference>
<dbReference type="GO" id="GO:0005524">
    <property type="term" value="F:ATP binding"/>
    <property type="evidence" value="ECO:0007669"/>
    <property type="project" value="UniProtKB-KW"/>
</dbReference>
<dbReference type="Pfam" id="PF00664">
    <property type="entry name" value="ABC_membrane"/>
    <property type="match status" value="2"/>
</dbReference>
<evidence type="ECO:0000259" key="14">
    <source>
        <dbReference type="PROSITE" id="PS50929"/>
    </source>
</evidence>
<evidence type="ECO:0000256" key="12">
    <source>
        <dbReference type="SAM" id="Phobius"/>
    </source>
</evidence>
<dbReference type="InterPro" id="IPR011527">
    <property type="entry name" value="ABC1_TM_dom"/>
</dbReference>
<dbReference type="Gene3D" id="3.40.50.300">
    <property type="entry name" value="P-loop containing nucleotide triphosphate hydrolases"/>
    <property type="match status" value="2"/>
</dbReference>
<proteinExistence type="inferred from homology"/>
<evidence type="ECO:0000256" key="9">
    <source>
        <dbReference type="ARBA" id="ARBA00023136"/>
    </source>
</evidence>
<accession>A0A654FKZ6</accession>
<evidence type="ECO:0000256" key="8">
    <source>
        <dbReference type="ARBA" id="ARBA00022989"/>
    </source>
</evidence>
<keyword evidence="5" id="KW-0677">Repeat</keyword>
<dbReference type="GO" id="GO:0016887">
    <property type="term" value="F:ATP hydrolysis activity"/>
    <property type="evidence" value="ECO:0007669"/>
    <property type="project" value="InterPro"/>
</dbReference>
<dbReference type="GO" id="GO:0010329">
    <property type="term" value="F:auxin efflux transmembrane transporter activity"/>
    <property type="evidence" value="ECO:0007669"/>
    <property type="project" value="UniProtKB-ARBA"/>
</dbReference>
<evidence type="ECO:0000256" key="10">
    <source>
        <dbReference type="ARBA" id="ARBA00023180"/>
    </source>
</evidence>
<dbReference type="Proteomes" id="UP000426265">
    <property type="component" value="Unassembled WGS sequence"/>
</dbReference>
<keyword evidence="4 12" id="KW-0812">Transmembrane</keyword>
<dbReference type="InterPro" id="IPR027417">
    <property type="entry name" value="P-loop_NTPase"/>
</dbReference>
<evidence type="ECO:0000256" key="11">
    <source>
        <dbReference type="SAM" id="MobiDB-lite"/>
    </source>
</evidence>